<accession>A0A0S4IT78</accession>
<feature type="domain" description="Fungal lipase-type" evidence="3">
    <location>
        <begin position="946"/>
        <end position="1112"/>
    </location>
</feature>
<name>A0A0S4IT78_BODSA</name>
<feature type="transmembrane region" description="Helical" evidence="2">
    <location>
        <begin position="77"/>
        <end position="100"/>
    </location>
</feature>
<feature type="transmembrane region" description="Helical" evidence="2">
    <location>
        <begin position="145"/>
        <end position="170"/>
    </location>
</feature>
<dbReference type="Pfam" id="PF01764">
    <property type="entry name" value="Lipase_3"/>
    <property type="match status" value="1"/>
</dbReference>
<feature type="transmembrane region" description="Helical" evidence="2">
    <location>
        <begin position="291"/>
        <end position="315"/>
    </location>
</feature>
<feature type="region of interest" description="Disordered" evidence="1">
    <location>
        <begin position="560"/>
        <end position="595"/>
    </location>
</feature>
<feature type="compositionally biased region" description="Low complexity" evidence="1">
    <location>
        <begin position="564"/>
        <end position="581"/>
    </location>
</feature>
<evidence type="ECO:0000256" key="1">
    <source>
        <dbReference type="SAM" id="MobiDB-lite"/>
    </source>
</evidence>
<proteinExistence type="predicted"/>
<feature type="region of interest" description="Disordered" evidence="1">
    <location>
        <begin position="722"/>
        <end position="757"/>
    </location>
</feature>
<dbReference type="PANTHER" id="PTHR45856:SF11">
    <property type="entry name" value="FUNGAL LIPASE-LIKE DOMAIN-CONTAINING PROTEIN"/>
    <property type="match status" value="1"/>
</dbReference>
<dbReference type="VEuPathDB" id="TriTrypDB:BSAL_65655"/>
<dbReference type="InterPro" id="IPR051218">
    <property type="entry name" value="Sec_MonoDiacylglyc_Lipase"/>
</dbReference>
<dbReference type="InterPro" id="IPR029058">
    <property type="entry name" value="AB_hydrolase_fold"/>
</dbReference>
<feature type="region of interest" description="Disordered" evidence="1">
    <location>
        <begin position="448"/>
        <end position="483"/>
    </location>
</feature>
<evidence type="ECO:0000256" key="2">
    <source>
        <dbReference type="SAM" id="Phobius"/>
    </source>
</evidence>
<feature type="transmembrane region" description="Helical" evidence="2">
    <location>
        <begin position="253"/>
        <end position="271"/>
    </location>
</feature>
<dbReference type="CDD" id="cd00519">
    <property type="entry name" value="Lipase_3"/>
    <property type="match status" value="1"/>
</dbReference>
<sequence length="1228" mass="133474">PITNVFTLNFAAGSQNGAIIFELPTGYRFPEGTQQLALIFPGGPPLAPLYSIGDAGRGPVQLTFATSTPAYIIADTILRYVLIVANLGVVVLVFCLHALADTNVYPINDPTVPSGEAWFAWIRSVRCVMQREYPHVGGIWRRLPFFVKCTVLCLLTSTLLCDPLAAAFAGVPDNVFLKFWSLHLMPWWRFTWMVVTSAWLLACLITCGDMGRMFTIPRSVAAISDPIRSRFAAFIAGPSVWAFRSSLRWSTRALLLFMCLVPPALYLVSVISSQVHGWPSEPQSITVIPSNAMLCALIGMEMWFPSIILGFLYFYRRILYRRFPKGIEDSDSLQIFGVPSAPNNGRPLVIAVRFLLPYCVWTSVFVAGAHFGILTAIAALLPTYYNGYMVDVLQCMLLSWTIALVIVPVRKTLAEYPPKPSLYPPAATATVVGVTENRSIVHSSFAPPTAIEASPSTSAEEPEGDEIPRSRSAGGGSNSNEVITPTHQDQQLDALHARDLHEFQYDPSLPLWSQVQWTADHFANIKTGYAPNCGYAFRTESHSMRFEELQRSFLFATKLTTPPADSSGSRSTAAGASFGAKPPLPPASRPASRKATDSGLLSARAIHSPHLHEHRPLPDIPGWRSFFCWETAVRALNMANESYNEVEGQRDLRHLLREEAYEQTSCEVCLVNKCCCCCFGGFGACCGDGASGAMDDDEDDMVRVSHLPTTTDADDPLATTERLQQTQHHQRHHQPDENDSGDDGEHASRLSATHRFAEPGPIAAASRLYRLRRRQNIRATNTFDSSINNPTWANSTTTAITTLDASTSVMTTSPSLGSQSVGNVRSANLGSVNLAATASIGGTSVFGDEASMVVDHLDATASSPPPPPSGDVDIIVVQTTSSADPTAAPPTSATNDPTAAAPVVLYQIDVTRYGYELVKVLEVFGVRVVIAATPPGTTGRHPHLCISFRGTVNLHNAIIDAKAGTIKHPEFPDGAEVHEGFCTAFLKILPSLTTALREYFFPELITSDGCVLTAAALVDQRDWSQGLTSVVCTGHSLGGALAMLCAYSIARGTLHREVFAKRSEAHQLPLPRIRSYTFGSPRLGNHVLTEEYNDAVPESYRITNENDMVPNFGMCWLDHAGREVRINRGGDAVIEGTYLEEDYNLTAGVGSSIANHFLIRYARSMDNCLCDRNLKMLSPDCCSFLLVYLDTDAEKSKALATTSAALLEANNTSSLRSAQASSAASPST</sequence>
<keyword evidence="2" id="KW-0472">Membrane</keyword>
<evidence type="ECO:0000313" key="4">
    <source>
        <dbReference type="EMBL" id="CUF77602.1"/>
    </source>
</evidence>
<dbReference type="PANTHER" id="PTHR45856">
    <property type="entry name" value="ALPHA/BETA-HYDROLASES SUPERFAMILY PROTEIN"/>
    <property type="match status" value="1"/>
</dbReference>
<dbReference type="AlphaFoldDB" id="A0A0S4IT78"/>
<keyword evidence="5" id="KW-1185">Reference proteome</keyword>
<feature type="compositionally biased region" description="Low complexity" evidence="1">
    <location>
        <begin position="448"/>
        <end position="459"/>
    </location>
</feature>
<dbReference type="EMBL" id="CYKH01000403">
    <property type="protein sequence ID" value="CUF77602.1"/>
    <property type="molecule type" value="Genomic_DNA"/>
</dbReference>
<dbReference type="Gene3D" id="3.40.50.1820">
    <property type="entry name" value="alpha/beta hydrolase"/>
    <property type="match status" value="1"/>
</dbReference>
<dbReference type="GO" id="GO:0006629">
    <property type="term" value="P:lipid metabolic process"/>
    <property type="evidence" value="ECO:0007669"/>
    <property type="project" value="InterPro"/>
</dbReference>
<evidence type="ECO:0000313" key="5">
    <source>
        <dbReference type="Proteomes" id="UP000051952"/>
    </source>
</evidence>
<feature type="non-terminal residue" evidence="4">
    <location>
        <position position="1"/>
    </location>
</feature>
<protein>
    <submittedName>
        <fullName evidence="4">Lipase, putative</fullName>
    </submittedName>
</protein>
<feature type="transmembrane region" description="Helical" evidence="2">
    <location>
        <begin position="190"/>
        <end position="208"/>
    </location>
</feature>
<dbReference type="OrthoDB" id="438440at2759"/>
<reference evidence="5" key="1">
    <citation type="submission" date="2015-09" db="EMBL/GenBank/DDBJ databases">
        <authorList>
            <consortium name="Pathogen Informatics"/>
        </authorList>
    </citation>
    <scope>NUCLEOTIDE SEQUENCE [LARGE SCALE GENOMIC DNA]</scope>
    <source>
        <strain evidence="5">Lake Konstanz</strain>
    </source>
</reference>
<dbReference type="Proteomes" id="UP000051952">
    <property type="component" value="Unassembled WGS sequence"/>
</dbReference>
<evidence type="ECO:0000259" key="3">
    <source>
        <dbReference type="Pfam" id="PF01764"/>
    </source>
</evidence>
<feature type="transmembrane region" description="Helical" evidence="2">
    <location>
        <begin position="355"/>
        <end position="381"/>
    </location>
</feature>
<keyword evidence="2" id="KW-1133">Transmembrane helix</keyword>
<keyword evidence="2" id="KW-0812">Transmembrane</keyword>
<organism evidence="4 5">
    <name type="scientific">Bodo saltans</name>
    <name type="common">Flagellated protozoan</name>
    <dbReference type="NCBI Taxonomy" id="75058"/>
    <lineage>
        <taxon>Eukaryota</taxon>
        <taxon>Discoba</taxon>
        <taxon>Euglenozoa</taxon>
        <taxon>Kinetoplastea</taxon>
        <taxon>Metakinetoplastina</taxon>
        <taxon>Eubodonida</taxon>
        <taxon>Bodonidae</taxon>
        <taxon>Bodo</taxon>
    </lineage>
</organism>
<dbReference type="InterPro" id="IPR002921">
    <property type="entry name" value="Fungal_lipase-type"/>
</dbReference>
<dbReference type="SUPFAM" id="SSF53474">
    <property type="entry name" value="alpha/beta-Hydrolases"/>
    <property type="match status" value="1"/>
</dbReference>
<gene>
    <name evidence="4" type="ORF">BSAL_65655</name>
</gene>